<dbReference type="PROSITE" id="PS00972">
    <property type="entry name" value="USP_1"/>
    <property type="match status" value="1"/>
</dbReference>
<name>A0AAD1ULL1_EUPCR</name>
<dbReference type="GO" id="GO:0005634">
    <property type="term" value="C:nucleus"/>
    <property type="evidence" value="ECO:0007669"/>
    <property type="project" value="TreeGrafter"/>
</dbReference>
<dbReference type="PANTHER" id="PTHR24006">
    <property type="entry name" value="UBIQUITIN CARBOXYL-TERMINAL HYDROLASE"/>
    <property type="match status" value="1"/>
</dbReference>
<reference evidence="4" key="1">
    <citation type="submission" date="2023-07" db="EMBL/GenBank/DDBJ databases">
        <authorList>
            <consortium name="AG Swart"/>
            <person name="Singh M."/>
            <person name="Singh A."/>
            <person name="Seah K."/>
            <person name="Emmerich C."/>
        </authorList>
    </citation>
    <scope>NUCLEOTIDE SEQUENCE</scope>
    <source>
        <strain evidence="4">DP1</strain>
    </source>
</reference>
<evidence type="ECO:0008006" key="6">
    <source>
        <dbReference type="Google" id="ProtNLM"/>
    </source>
</evidence>
<organism evidence="4 5">
    <name type="scientific">Euplotes crassus</name>
    <dbReference type="NCBI Taxonomy" id="5936"/>
    <lineage>
        <taxon>Eukaryota</taxon>
        <taxon>Sar</taxon>
        <taxon>Alveolata</taxon>
        <taxon>Ciliophora</taxon>
        <taxon>Intramacronucleata</taxon>
        <taxon>Spirotrichea</taxon>
        <taxon>Hypotrichia</taxon>
        <taxon>Euplotida</taxon>
        <taxon>Euplotidae</taxon>
        <taxon>Moneuplotes</taxon>
    </lineage>
</organism>
<dbReference type="GO" id="GO:0004843">
    <property type="term" value="F:cysteine-type deubiquitinase activity"/>
    <property type="evidence" value="ECO:0007669"/>
    <property type="project" value="InterPro"/>
</dbReference>
<dbReference type="GO" id="GO:0005829">
    <property type="term" value="C:cytosol"/>
    <property type="evidence" value="ECO:0007669"/>
    <property type="project" value="TreeGrafter"/>
</dbReference>
<dbReference type="InterPro" id="IPR029071">
    <property type="entry name" value="Ubiquitin-like_domsf"/>
</dbReference>
<dbReference type="SUPFAM" id="SSF54001">
    <property type="entry name" value="Cysteine proteinases"/>
    <property type="match status" value="1"/>
</dbReference>
<dbReference type="InterPro" id="IPR050164">
    <property type="entry name" value="Peptidase_C19"/>
</dbReference>
<dbReference type="PROSITE" id="PS50235">
    <property type="entry name" value="USP_3"/>
    <property type="match status" value="1"/>
</dbReference>
<dbReference type="InterPro" id="IPR028889">
    <property type="entry name" value="USP"/>
</dbReference>
<feature type="region of interest" description="Disordered" evidence="1">
    <location>
        <begin position="1174"/>
        <end position="1194"/>
    </location>
</feature>
<protein>
    <recommendedName>
        <fullName evidence="6">Ubiquitin carboxyl-terminal hydrolase</fullName>
    </recommendedName>
</protein>
<evidence type="ECO:0000313" key="5">
    <source>
        <dbReference type="Proteomes" id="UP001295684"/>
    </source>
</evidence>
<dbReference type="PROSITE" id="PS00973">
    <property type="entry name" value="USP_2"/>
    <property type="match status" value="1"/>
</dbReference>
<evidence type="ECO:0000259" key="3">
    <source>
        <dbReference type="PROSITE" id="PS50235"/>
    </source>
</evidence>
<evidence type="ECO:0000256" key="1">
    <source>
        <dbReference type="SAM" id="MobiDB-lite"/>
    </source>
</evidence>
<dbReference type="EMBL" id="CAMPGE010010233">
    <property type="protein sequence ID" value="CAI2369080.1"/>
    <property type="molecule type" value="Genomic_DNA"/>
</dbReference>
<dbReference type="GO" id="GO:0016579">
    <property type="term" value="P:protein deubiquitination"/>
    <property type="evidence" value="ECO:0007669"/>
    <property type="project" value="InterPro"/>
</dbReference>
<dbReference type="SUPFAM" id="SSF54236">
    <property type="entry name" value="Ubiquitin-like"/>
    <property type="match status" value="1"/>
</dbReference>
<dbReference type="Proteomes" id="UP001295684">
    <property type="component" value="Unassembled WGS sequence"/>
</dbReference>
<dbReference type="PROSITE" id="PS50053">
    <property type="entry name" value="UBIQUITIN_2"/>
    <property type="match status" value="1"/>
</dbReference>
<keyword evidence="5" id="KW-1185">Reference proteome</keyword>
<evidence type="ECO:0000259" key="2">
    <source>
        <dbReference type="PROSITE" id="PS50053"/>
    </source>
</evidence>
<feature type="region of interest" description="Disordered" evidence="1">
    <location>
        <begin position="299"/>
        <end position="330"/>
    </location>
</feature>
<accession>A0AAD1ULL1</accession>
<dbReference type="InterPro" id="IPR038765">
    <property type="entry name" value="Papain-like_cys_pep_sf"/>
</dbReference>
<comment type="caution">
    <text evidence="4">The sequence shown here is derived from an EMBL/GenBank/DDBJ whole genome shotgun (WGS) entry which is preliminary data.</text>
</comment>
<gene>
    <name evidence="4" type="ORF">ECRASSUSDP1_LOCUS10377</name>
</gene>
<proteinExistence type="predicted"/>
<dbReference type="PANTHER" id="PTHR24006:SF702">
    <property type="entry name" value="UBIQUITIN CARBOXYL-TERMINAL HYDROLASE 47"/>
    <property type="match status" value="1"/>
</dbReference>
<dbReference type="Gene3D" id="3.90.70.10">
    <property type="entry name" value="Cysteine proteinases"/>
    <property type="match status" value="1"/>
</dbReference>
<dbReference type="Pfam" id="PF00443">
    <property type="entry name" value="UCH"/>
    <property type="match status" value="1"/>
</dbReference>
<feature type="domain" description="Ubiquitin-like" evidence="2">
    <location>
        <begin position="810"/>
        <end position="885"/>
    </location>
</feature>
<feature type="compositionally biased region" description="Basic and acidic residues" evidence="1">
    <location>
        <begin position="308"/>
        <end position="324"/>
    </location>
</feature>
<sequence>MYALVPVGDVVTVATSNQNEKGKKTEKYRGIQNQGATCYLNSLLQTLYMTPDFRSILYSWDYKEAEDKFSKEYCIPLQLQILFGCLQTSLRNKVSTKGLTSSFNWHSNEVSYQQDIQEFCRVLFNAIEESFKAIEKPCRINDLYQGAMSDYLKCTECDYERINILEFLDLSLPIHDPWNNINNSSLQEALENYVKAEVLDEDNKYFCETCDKKVRAVKGLLFKKLPDTMIIQLNRFTFNEYGNATKINDKITFPYILNMNKYVNEDISDKIKQTDPHFQDLQQEQVQQEENLQINSQTAEEIKEEDQSDKTIEDQQKVDQEAKQAQELQEMSERQAMGEEDIDYSDPMNSVSGPKKEFFYGNLDDQDQIANVVYNNQNGSTGGTAVPTMPPSHKARDDAEILNEIQTDIQNYIVQGEWVYYLYSVLIHSGGVAGGHYSAYIKSFEDDQWYHFNDSTVSEISIGDIEEMFGDGRSTRNAYLVIYKKLKLKESTEKLEVDTDFRAVINEEEIPSYIKDEVEKDNEEFREEEKSRLRMEADRKEREAHITLRIFAKSKASEESTEDISSNKIGPSDPLVKVVEKKIDFKNYHSLKMAHEEAYKVYELENQGIKLEDTQIRTYNVGLKLLKNSFEDKQDVSLKELGIDLRAPIFIETKKPDEVFDSLPTEMIPLRYYLWKDSIQSLQEQYLDCQVLFVNQNNTVGELEQEIIVNMIEKGTLQEGQSFENVVLYTEKYFGGGVTLEEIDGGDDKTKSLKSSRVDEGCRVFVDFKIDSGDTTNWQKEFEKHANRSIIHFNNPHDGPVDQWANEEYKSFASTYENTLFMDKYQTILELKMQISERIGVDINEFRIMKAGIRYEEIRDLSQTLVEARMQSESKVFIELGKPKSSGSENVIIYEAHFNHQEDNELFIYSDVLFEVSVDKECSVRELKQLIAQEYSKKFLEGEPIQRDRIRIRDKGVERLGKVMRDGKLVKDYGLCRNKVYAMQLLDFEEILTDPMEIIVVIREWIPNGGSGELTRKKEILLNRNMRYHEINEVLKNLGIIPEEENPEDYDICKISSIMKFMVEDLPNQKWTPLTANGGFDQLETAPFYLRSDGHLMIIMNRRKFNQMPIIKDESASLAVGSIEDANVSKYDKFNIRSTAHTIPFIGGGRANNAGVTIKVMDKKAQQEQELKKQEEEVKRKEKEDQKDKQFQDRMNEFALASQHKEQIIASREIEHASVQAADSLIEETNAVAPDLDFLGAFDDDDY</sequence>
<dbReference type="InterPro" id="IPR018200">
    <property type="entry name" value="USP_CS"/>
</dbReference>
<dbReference type="InterPro" id="IPR001394">
    <property type="entry name" value="Peptidase_C19_UCH"/>
</dbReference>
<dbReference type="InterPro" id="IPR000626">
    <property type="entry name" value="Ubiquitin-like_dom"/>
</dbReference>
<evidence type="ECO:0000313" key="4">
    <source>
        <dbReference type="EMBL" id="CAI2369080.1"/>
    </source>
</evidence>
<dbReference type="AlphaFoldDB" id="A0AAD1ULL1"/>
<feature type="domain" description="USP" evidence="3">
    <location>
        <begin position="29"/>
        <end position="486"/>
    </location>
</feature>